<reference evidence="6" key="1">
    <citation type="journal article" date="2019" name="Int. J. Syst. Evol. Microbiol.">
        <title>The Global Catalogue of Microorganisms (GCM) 10K type strain sequencing project: providing services to taxonomists for standard genome sequencing and annotation.</title>
        <authorList>
            <consortium name="The Broad Institute Genomics Platform"/>
            <consortium name="The Broad Institute Genome Sequencing Center for Infectious Disease"/>
            <person name="Wu L."/>
            <person name="Ma J."/>
        </authorList>
    </citation>
    <scope>NUCLEOTIDE SEQUENCE [LARGE SCALE GENOMIC DNA]</scope>
    <source>
        <strain evidence="6">CCUG 64793</strain>
    </source>
</reference>
<dbReference type="Proteomes" id="UP001597131">
    <property type="component" value="Unassembled WGS sequence"/>
</dbReference>
<sequence length="541" mass="62052">MKIFLKPALILSLLLLAFSCKTIKPVSQPETPEVAEEPAQQDSIPAPEKPEAPAEKVPQEKITKEKELKAAPPVNIEEFRAAWVATVANINWPSKPGLSTSEQQREALKLLDFLEANNFNAVIFQVRPQADALYKSELEPWSYFLSGKQGQAPEPYYDPLKFWIEAAHNRGLELHVWLNPYRAHHTTGGEISEHSIIKRKPELAVELENGMWWLDPAKKGTQDHSAAVVMDIVKRYDIDGVHFDDYFYPYDSYNNGKDFPDNASWNAYKQSGGELSRGDWRRDAVNKFIKRLYAEIKAEKSYVKFGLSPFGIWRPGYPQSVSGYDQYEKLYADARLWLNEGWIDYFTPQLYWKINQYGQSFPELLGWWESENTKDRHLWPGISVGQGGDEKNIDETINQIMITRGMLPESKGTVHWSIGPLVKHDSLSNAIKEGPYRRKSLVPPSEWLDDEAPAAPLVQTKIDGERLKMNWTQPAGEEVFRWVVYFKYEGGSWDHKILPHDARSYSLQYVVGDKKKKMEKIGITAVDRTGNQSEFKVIELK</sequence>
<feature type="chain" id="PRO_5046990789" evidence="3">
    <location>
        <begin position="18"/>
        <end position="541"/>
    </location>
</feature>
<dbReference type="PANTHER" id="PTHR43405">
    <property type="entry name" value="GLYCOSYL HYDROLASE DIGH"/>
    <property type="match status" value="1"/>
</dbReference>
<dbReference type="InterPro" id="IPR052177">
    <property type="entry name" value="Divisome_Glycosyl_Hydrolase"/>
</dbReference>
<dbReference type="Pfam" id="PF02638">
    <property type="entry name" value="GHL10"/>
    <property type="match status" value="1"/>
</dbReference>
<keyword evidence="1 3" id="KW-0732">Signal</keyword>
<dbReference type="PANTHER" id="PTHR43405:SF1">
    <property type="entry name" value="GLYCOSYL HYDROLASE DIGH"/>
    <property type="match status" value="1"/>
</dbReference>
<dbReference type="GO" id="GO:0016787">
    <property type="term" value="F:hydrolase activity"/>
    <property type="evidence" value="ECO:0007669"/>
    <property type="project" value="UniProtKB-KW"/>
</dbReference>
<evidence type="ECO:0000256" key="3">
    <source>
        <dbReference type="SAM" id="SignalP"/>
    </source>
</evidence>
<name>A0ABW3NN88_9FLAO</name>
<keyword evidence="6" id="KW-1185">Reference proteome</keyword>
<dbReference type="InterPro" id="IPR017853">
    <property type="entry name" value="GH"/>
</dbReference>
<dbReference type="EMBL" id="JBHTLI010000001">
    <property type="protein sequence ID" value="MFD1094540.1"/>
    <property type="molecule type" value="Genomic_DNA"/>
</dbReference>
<dbReference type="SUPFAM" id="SSF51445">
    <property type="entry name" value="(Trans)glycosidases"/>
    <property type="match status" value="1"/>
</dbReference>
<gene>
    <name evidence="5" type="ORF">ACFQ3Q_02155</name>
</gene>
<comment type="caution">
    <text evidence="5">The sequence shown here is derived from an EMBL/GenBank/DDBJ whole genome shotgun (WGS) entry which is preliminary data.</text>
</comment>
<proteinExistence type="predicted"/>
<dbReference type="RefSeq" id="WP_380742462.1">
    <property type="nucleotide sequence ID" value="NZ_JBHTLI010000001.1"/>
</dbReference>
<feature type="compositionally biased region" description="Basic and acidic residues" evidence="2">
    <location>
        <begin position="48"/>
        <end position="66"/>
    </location>
</feature>
<organism evidence="5 6">
    <name type="scientific">Salegentibacter chungangensis</name>
    <dbReference type="NCBI Taxonomy" id="1335724"/>
    <lineage>
        <taxon>Bacteria</taxon>
        <taxon>Pseudomonadati</taxon>
        <taxon>Bacteroidota</taxon>
        <taxon>Flavobacteriia</taxon>
        <taxon>Flavobacteriales</taxon>
        <taxon>Flavobacteriaceae</taxon>
        <taxon>Salegentibacter</taxon>
    </lineage>
</organism>
<feature type="signal peptide" evidence="3">
    <location>
        <begin position="1"/>
        <end position="17"/>
    </location>
</feature>
<feature type="domain" description="Glycosyl hydrolase-like 10" evidence="4">
    <location>
        <begin position="78"/>
        <end position="382"/>
    </location>
</feature>
<evidence type="ECO:0000313" key="6">
    <source>
        <dbReference type="Proteomes" id="UP001597131"/>
    </source>
</evidence>
<dbReference type="InterPro" id="IPR003790">
    <property type="entry name" value="GHL10"/>
</dbReference>
<evidence type="ECO:0000259" key="4">
    <source>
        <dbReference type="Pfam" id="PF02638"/>
    </source>
</evidence>
<evidence type="ECO:0000256" key="2">
    <source>
        <dbReference type="SAM" id="MobiDB-lite"/>
    </source>
</evidence>
<accession>A0ABW3NN88</accession>
<dbReference type="PROSITE" id="PS51257">
    <property type="entry name" value="PROKAR_LIPOPROTEIN"/>
    <property type="match status" value="1"/>
</dbReference>
<dbReference type="Gene3D" id="3.20.20.80">
    <property type="entry name" value="Glycosidases"/>
    <property type="match status" value="1"/>
</dbReference>
<feature type="region of interest" description="Disordered" evidence="2">
    <location>
        <begin position="27"/>
        <end position="66"/>
    </location>
</feature>
<evidence type="ECO:0000256" key="1">
    <source>
        <dbReference type="ARBA" id="ARBA00022729"/>
    </source>
</evidence>
<keyword evidence="5" id="KW-0378">Hydrolase</keyword>
<evidence type="ECO:0000313" key="5">
    <source>
        <dbReference type="EMBL" id="MFD1094540.1"/>
    </source>
</evidence>
<protein>
    <submittedName>
        <fullName evidence="5">Glycoside hydrolase family 10 protein</fullName>
    </submittedName>
</protein>